<feature type="transmembrane region" description="Helical" evidence="1">
    <location>
        <begin position="90"/>
        <end position="112"/>
    </location>
</feature>
<comment type="caution">
    <text evidence="2">The sequence shown here is derived from an EMBL/GenBank/DDBJ whole genome shotgun (WGS) entry which is preliminary data.</text>
</comment>
<dbReference type="Proteomes" id="UP000215595">
    <property type="component" value="Unassembled WGS sequence"/>
</dbReference>
<organism evidence="2 3">
    <name type="scientific">Brevundimonas subvibrioides</name>
    <dbReference type="NCBI Taxonomy" id="74313"/>
    <lineage>
        <taxon>Bacteria</taxon>
        <taxon>Pseudomonadati</taxon>
        <taxon>Pseudomonadota</taxon>
        <taxon>Alphaproteobacteria</taxon>
        <taxon>Caulobacterales</taxon>
        <taxon>Caulobacteraceae</taxon>
        <taxon>Brevundimonas</taxon>
    </lineage>
</organism>
<keyword evidence="1" id="KW-0812">Transmembrane</keyword>
<protein>
    <submittedName>
        <fullName evidence="2">Uncharacterized protein</fullName>
    </submittedName>
</protein>
<sequence length="141" mass="14940">MNADRMRDLAEVWGGDLRRWPETERRAAEAFSRSAPEAAERALFAARQLDAALDAAPRPAVSAALRDRVIASAAAAGLRARTVWPGLRKLLWVGGAGWAAAACAGVVFGQVLTSDFERQVQLDVVLEQASVGGLDDTAVLG</sequence>
<evidence type="ECO:0000313" key="3">
    <source>
        <dbReference type="Proteomes" id="UP000215595"/>
    </source>
</evidence>
<dbReference type="EMBL" id="NCEB01000006">
    <property type="protein sequence ID" value="OYX35003.1"/>
    <property type="molecule type" value="Genomic_DNA"/>
</dbReference>
<proteinExistence type="predicted"/>
<keyword evidence="1" id="KW-1133">Transmembrane helix</keyword>
<accession>A0A258FSY2</accession>
<gene>
    <name evidence="2" type="ORF">B7Z01_03730</name>
</gene>
<reference evidence="2 3" key="1">
    <citation type="submission" date="2017-03" db="EMBL/GenBank/DDBJ databases">
        <title>Lifting the veil on microbial sulfur biogeochemistry in mining wastewaters.</title>
        <authorList>
            <person name="Kantor R.S."/>
            <person name="Colenbrander Nelson T."/>
            <person name="Marshall S."/>
            <person name="Bennett D."/>
            <person name="Apte S."/>
            <person name="Camacho D."/>
            <person name="Thomas B.C."/>
            <person name="Warren L.A."/>
            <person name="Banfield J.F."/>
        </authorList>
    </citation>
    <scope>NUCLEOTIDE SEQUENCE [LARGE SCALE GENOMIC DNA]</scope>
    <source>
        <strain evidence="2">32-69-9</strain>
    </source>
</reference>
<name>A0A258FSY2_9CAUL</name>
<evidence type="ECO:0000313" key="2">
    <source>
        <dbReference type="EMBL" id="OYX35003.1"/>
    </source>
</evidence>
<dbReference type="AlphaFoldDB" id="A0A258FSY2"/>
<evidence type="ECO:0000256" key="1">
    <source>
        <dbReference type="SAM" id="Phobius"/>
    </source>
</evidence>
<keyword evidence="1" id="KW-0472">Membrane</keyword>